<dbReference type="KEGG" id="obi:106884046"/>
<reference evidence="2" key="1">
    <citation type="submission" date="2015-07" db="EMBL/GenBank/DDBJ databases">
        <title>MeaNS - Measles Nucleotide Surveillance Program.</title>
        <authorList>
            <person name="Tran T."/>
            <person name="Druce J."/>
        </authorList>
    </citation>
    <scope>NUCLEOTIDE SEQUENCE</scope>
    <source>
        <strain evidence="2">UCB-OBI-ISO-001</strain>
        <tissue evidence="2">Gonad</tissue>
    </source>
</reference>
<feature type="region of interest" description="Disordered" evidence="1">
    <location>
        <begin position="356"/>
        <end position="379"/>
    </location>
</feature>
<evidence type="ECO:0000256" key="1">
    <source>
        <dbReference type="SAM" id="MobiDB-lite"/>
    </source>
</evidence>
<proteinExistence type="predicted"/>
<feature type="compositionally biased region" description="Basic residues" evidence="1">
    <location>
        <begin position="173"/>
        <end position="183"/>
    </location>
</feature>
<feature type="region of interest" description="Disordered" evidence="1">
    <location>
        <begin position="433"/>
        <end position="465"/>
    </location>
</feature>
<protein>
    <submittedName>
        <fullName evidence="2">Uncharacterized protein</fullName>
    </submittedName>
</protein>
<feature type="region of interest" description="Disordered" evidence="1">
    <location>
        <begin position="153"/>
        <end position="193"/>
    </location>
</feature>
<dbReference type="OrthoDB" id="10385708at2759"/>
<sequence length="563" mass="63524">MFHFLPNSKPNASTKKGDARISKYTTKIFWLTAPKTINSRNMPSLWHRLITGRHRYKRAASRNQRKNNLIKTYADDGDDYHHSAMFYSLANLWCENDLSPSKNYFDIDAYRRMQFASAQNVSGSNNPLIYGNNYQDLHSKYKNGVLNNAIHSRRLSSTNSDERGKSSSTLLRNKNKKNNKKSSKMSFLEKISNRKDKRAYDNPKCLMAPANSAAASELRMASNVCVNYVSAYNNKNTNSRNYGDDVSSGYGGIGRGGGTHTTNINEYVPKSFRHLATSLALRGHQVIRDKFDITDFNHINNQNNNKNVDNYLYHDGGSDFQHRIICTKLQEPTENIISGQFVLAKRNHFYNNVNISSSSSSGNSSSGEEPMSTSFGSSSISQAWNWEAKDEGHQHDQQQMSGRNARNVTMEDDLGFVDSRDSDEEWRQEILSTSTTTNSNNNNKTSNITLTAGNGKAGEDQGRLSDNGSLVELQRQQITRKLSIANYVTDSDDCSNHNNNNRNNNNNNNNCGKRRNELDNLDKIIRNNNNNNNNNNGNTNTEIQIVISTVSETGNEIDNVFLY</sequence>
<dbReference type="AlphaFoldDB" id="A0A0L8I575"/>
<feature type="region of interest" description="Disordered" evidence="1">
    <location>
        <begin position="492"/>
        <end position="514"/>
    </location>
</feature>
<accession>A0A0L8I575</accession>
<name>A0A0L8I575_OCTBM</name>
<evidence type="ECO:0000313" key="2">
    <source>
        <dbReference type="EMBL" id="KOF96656.1"/>
    </source>
</evidence>
<feature type="compositionally biased region" description="Low complexity" evidence="1">
    <location>
        <begin position="433"/>
        <end position="449"/>
    </location>
</feature>
<organism evidence="2">
    <name type="scientific">Octopus bimaculoides</name>
    <name type="common">California two-spotted octopus</name>
    <dbReference type="NCBI Taxonomy" id="37653"/>
    <lineage>
        <taxon>Eukaryota</taxon>
        <taxon>Metazoa</taxon>
        <taxon>Spiralia</taxon>
        <taxon>Lophotrochozoa</taxon>
        <taxon>Mollusca</taxon>
        <taxon>Cephalopoda</taxon>
        <taxon>Coleoidea</taxon>
        <taxon>Octopodiformes</taxon>
        <taxon>Octopoda</taxon>
        <taxon>Incirrata</taxon>
        <taxon>Octopodidae</taxon>
        <taxon>Octopus</taxon>
    </lineage>
</organism>
<dbReference type="EMBL" id="KQ416511">
    <property type="protein sequence ID" value="KOF96656.1"/>
    <property type="molecule type" value="Genomic_DNA"/>
</dbReference>
<feature type="compositionally biased region" description="Low complexity" evidence="1">
    <location>
        <begin position="356"/>
        <end position="367"/>
    </location>
</feature>
<feature type="compositionally biased region" description="Low complexity" evidence="1">
    <location>
        <begin position="496"/>
        <end position="510"/>
    </location>
</feature>
<gene>
    <name evidence="2" type="ORF">OCBIM_22034087mg</name>
</gene>